<proteinExistence type="predicted"/>
<reference evidence="2 3" key="1">
    <citation type="journal article" date="2019" name="Commun. Biol.">
        <title>The bagworm genome reveals a unique fibroin gene that provides high tensile strength.</title>
        <authorList>
            <person name="Kono N."/>
            <person name="Nakamura H."/>
            <person name="Ohtoshi R."/>
            <person name="Tomita M."/>
            <person name="Numata K."/>
            <person name="Arakawa K."/>
        </authorList>
    </citation>
    <scope>NUCLEOTIDE SEQUENCE [LARGE SCALE GENOMIC DNA]</scope>
</reference>
<dbReference type="Proteomes" id="UP000299102">
    <property type="component" value="Unassembled WGS sequence"/>
</dbReference>
<keyword evidence="3" id="KW-1185">Reference proteome</keyword>
<gene>
    <name evidence="2" type="ORF">EVAR_72284_1</name>
</gene>
<comment type="caution">
    <text evidence="2">The sequence shown here is derived from an EMBL/GenBank/DDBJ whole genome shotgun (WGS) entry which is preliminary data.</text>
</comment>
<accession>A0A4C1T8A3</accession>
<protein>
    <submittedName>
        <fullName evidence="2">Uncharacterized protein</fullName>
    </submittedName>
</protein>
<name>A0A4C1T8A3_EUMVA</name>
<organism evidence="2 3">
    <name type="scientific">Eumeta variegata</name>
    <name type="common">Bagworm moth</name>
    <name type="synonym">Eumeta japonica</name>
    <dbReference type="NCBI Taxonomy" id="151549"/>
    <lineage>
        <taxon>Eukaryota</taxon>
        <taxon>Metazoa</taxon>
        <taxon>Ecdysozoa</taxon>
        <taxon>Arthropoda</taxon>
        <taxon>Hexapoda</taxon>
        <taxon>Insecta</taxon>
        <taxon>Pterygota</taxon>
        <taxon>Neoptera</taxon>
        <taxon>Endopterygota</taxon>
        <taxon>Lepidoptera</taxon>
        <taxon>Glossata</taxon>
        <taxon>Ditrysia</taxon>
        <taxon>Tineoidea</taxon>
        <taxon>Psychidae</taxon>
        <taxon>Oiketicinae</taxon>
        <taxon>Eumeta</taxon>
    </lineage>
</organism>
<dbReference type="AlphaFoldDB" id="A0A4C1T8A3"/>
<evidence type="ECO:0000313" key="3">
    <source>
        <dbReference type="Proteomes" id="UP000299102"/>
    </source>
</evidence>
<evidence type="ECO:0000313" key="2">
    <source>
        <dbReference type="EMBL" id="GBP10652.1"/>
    </source>
</evidence>
<dbReference type="EMBL" id="BGZK01004736">
    <property type="protein sequence ID" value="GBP10652.1"/>
    <property type="molecule type" value="Genomic_DNA"/>
</dbReference>
<evidence type="ECO:0000256" key="1">
    <source>
        <dbReference type="SAM" id="MobiDB-lite"/>
    </source>
</evidence>
<feature type="region of interest" description="Disordered" evidence="1">
    <location>
        <begin position="55"/>
        <end position="75"/>
    </location>
</feature>
<sequence length="96" mass="10787">MQIEEKMLLVDFVVSAVEAKAESPSKLEKCLRVTIGPLWDNGTVEISARFLRRIDEKNKTPTKHNPPRGICVRSSCRPTGQIDSLDYGVHNKPRLA</sequence>